<comment type="similarity">
    <text evidence="2">Belongs to the sulfatase family.</text>
</comment>
<sequence>MAASSVSAMSPLCSLIAVFLLVTRVKGGASPPHILLVVVDDLGWSDVGFHGSKIQTPNIDKLAAEGVVLDNYYVLPICTPTRSALMTGRYPIHTGMQHFVLYPASPYGLPLNFTTLPQKLKESGYATHMVGKWHLGYNKWAYTPTYRGFDSFYGYYNGAEDHYTHKVWDILDFRDNKEAVRDLEGRFGTFAFAERAKEIIKSHNSSNPLFLYMAFQNVHGPVEAPQKYTDKYSFIEDETRRTYAGMVDIVDEAVGNITEAMKDAGLWEDTLMVLTTDNGGGTCDHATSPLDDDDLSISIYEGIALRAGDMKLLMSVGNDTWFKPPELGGKPDKKQDIPHGKYEEIDWLATATKGTGSLLDVALYNITADPTEHEDLSEKLPDVVKALQARVQYYMKGAVPSLYRPNDPKAFIKAALDGVWTPWED</sequence>
<organism evidence="9 10">
    <name type="scientific">Desmophyllum pertusum</name>
    <dbReference type="NCBI Taxonomy" id="174260"/>
    <lineage>
        <taxon>Eukaryota</taxon>
        <taxon>Metazoa</taxon>
        <taxon>Cnidaria</taxon>
        <taxon>Anthozoa</taxon>
        <taxon>Hexacorallia</taxon>
        <taxon>Scleractinia</taxon>
        <taxon>Caryophylliina</taxon>
        <taxon>Caryophylliidae</taxon>
        <taxon>Desmophyllum</taxon>
    </lineage>
</organism>
<dbReference type="AlphaFoldDB" id="A0A9X0D8J7"/>
<dbReference type="CDD" id="cd16029">
    <property type="entry name" value="4-S"/>
    <property type="match status" value="1"/>
</dbReference>
<accession>A0A9X0D8J7</accession>
<dbReference type="Gene3D" id="3.40.720.10">
    <property type="entry name" value="Alkaline Phosphatase, subunit A"/>
    <property type="match status" value="1"/>
</dbReference>
<dbReference type="InterPro" id="IPR024607">
    <property type="entry name" value="Sulfatase_CS"/>
</dbReference>
<dbReference type="InterPro" id="IPR000917">
    <property type="entry name" value="Sulfatase_N"/>
</dbReference>
<evidence type="ECO:0000256" key="5">
    <source>
        <dbReference type="ARBA" id="ARBA00022837"/>
    </source>
</evidence>
<feature type="chain" id="PRO_5040904812" description="Sulfatase N-terminal domain-containing protein" evidence="7">
    <location>
        <begin position="28"/>
        <end position="425"/>
    </location>
</feature>
<proteinExistence type="inferred from homology"/>
<evidence type="ECO:0000256" key="4">
    <source>
        <dbReference type="ARBA" id="ARBA00022801"/>
    </source>
</evidence>
<dbReference type="PANTHER" id="PTHR10342">
    <property type="entry name" value="ARYLSULFATASE"/>
    <property type="match status" value="1"/>
</dbReference>
<name>A0A9X0D8J7_9CNID</name>
<dbReference type="SUPFAM" id="SSF53649">
    <property type="entry name" value="Alkaline phosphatase-like"/>
    <property type="match status" value="1"/>
</dbReference>
<keyword evidence="5" id="KW-0106">Calcium</keyword>
<evidence type="ECO:0000313" key="10">
    <source>
        <dbReference type="Proteomes" id="UP001163046"/>
    </source>
</evidence>
<reference evidence="9" key="1">
    <citation type="submission" date="2023-01" db="EMBL/GenBank/DDBJ databases">
        <title>Genome assembly of the deep-sea coral Lophelia pertusa.</title>
        <authorList>
            <person name="Herrera S."/>
            <person name="Cordes E."/>
        </authorList>
    </citation>
    <scope>NUCLEOTIDE SEQUENCE</scope>
    <source>
        <strain evidence="9">USNM1676648</strain>
        <tissue evidence="9">Polyp</tissue>
    </source>
</reference>
<dbReference type="Proteomes" id="UP001163046">
    <property type="component" value="Unassembled WGS sequence"/>
</dbReference>
<keyword evidence="10" id="KW-1185">Reference proteome</keyword>
<evidence type="ECO:0000256" key="2">
    <source>
        <dbReference type="ARBA" id="ARBA00008779"/>
    </source>
</evidence>
<evidence type="ECO:0000256" key="6">
    <source>
        <dbReference type="ARBA" id="ARBA00023180"/>
    </source>
</evidence>
<keyword evidence="3" id="KW-0479">Metal-binding</keyword>
<dbReference type="GO" id="GO:0046872">
    <property type="term" value="F:metal ion binding"/>
    <property type="evidence" value="ECO:0007669"/>
    <property type="project" value="UniProtKB-KW"/>
</dbReference>
<evidence type="ECO:0000256" key="3">
    <source>
        <dbReference type="ARBA" id="ARBA00022723"/>
    </source>
</evidence>
<dbReference type="PROSITE" id="PS00523">
    <property type="entry name" value="SULFATASE_1"/>
    <property type="match status" value="1"/>
</dbReference>
<evidence type="ECO:0000256" key="1">
    <source>
        <dbReference type="ARBA" id="ARBA00001913"/>
    </source>
</evidence>
<evidence type="ECO:0000313" key="9">
    <source>
        <dbReference type="EMBL" id="KAJ7390536.1"/>
    </source>
</evidence>
<dbReference type="InterPro" id="IPR047115">
    <property type="entry name" value="ARSB"/>
</dbReference>
<keyword evidence="4" id="KW-0378">Hydrolase</keyword>
<keyword evidence="6" id="KW-0325">Glycoprotein</keyword>
<dbReference type="PANTHER" id="PTHR10342:SF274">
    <property type="entry name" value="ARYLSULFATASE B"/>
    <property type="match status" value="1"/>
</dbReference>
<feature type="signal peptide" evidence="7">
    <location>
        <begin position="1"/>
        <end position="27"/>
    </location>
</feature>
<dbReference type="Pfam" id="PF00884">
    <property type="entry name" value="Sulfatase"/>
    <property type="match status" value="1"/>
</dbReference>
<evidence type="ECO:0000259" key="8">
    <source>
        <dbReference type="Pfam" id="PF00884"/>
    </source>
</evidence>
<protein>
    <recommendedName>
        <fullName evidence="8">Sulfatase N-terminal domain-containing protein</fullName>
    </recommendedName>
</protein>
<keyword evidence="7" id="KW-0732">Signal</keyword>
<dbReference type="PROSITE" id="PS00149">
    <property type="entry name" value="SULFATASE_2"/>
    <property type="match status" value="1"/>
</dbReference>
<dbReference type="OrthoDB" id="103349at2759"/>
<dbReference type="InterPro" id="IPR017850">
    <property type="entry name" value="Alkaline_phosphatase_core_sf"/>
</dbReference>
<comment type="cofactor">
    <cofactor evidence="1">
        <name>Ca(2+)</name>
        <dbReference type="ChEBI" id="CHEBI:29108"/>
    </cofactor>
</comment>
<evidence type="ECO:0000256" key="7">
    <source>
        <dbReference type="SAM" id="SignalP"/>
    </source>
</evidence>
<feature type="domain" description="Sulfatase N-terminal" evidence="8">
    <location>
        <begin position="32"/>
        <end position="282"/>
    </location>
</feature>
<comment type="caution">
    <text evidence="9">The sequence shown here is derived from an EMBL/GenBank/DDBJ whole genome shotgun (WGS) entry which is preliminary data.</text>
</comment>
<gene>
    <name evidence="9" type="ORF">OS493_024571</name>
</gene>
<dbReference type="GO" id="GO:0008484">
    <property type="term" value="F:sulfuric ester hydrolase activity"/>
    <property type="evidence" value="ECO:0007669"/>
    <property type="project" value="InterPro"/>
</dbReference>
<dbReference type="EMBL" id="MU825415">
    <property type="protein sequence ID" value="KAJ7390536.1"/>
    <property type="molecule type" value="Genomic_DNA"/>
</dbReference>